<evidence type="ECO:0000256" key="6">
    <source>
        <dbReference type="SAM" id="MobiDB-lite"/>
    </source>
</evidence>
<evidence type="ECO:0000259" key="7">
    <source>
        <dbReference type="PROSITE" id="PS50048"/>
    </source>
</evidence>
<evidence type="ECO:0000256" key="1">
    <source>
        <dbReference type="ARBA" id="ARBA00022723"/>
    </source>
</evidence>
<protein>
    <recommendedName>
        <fullName evidence="7">Zn(2)-C6 fungal-type domain-containing protein</fullName>
    </recommendedName>
</protein>
<reference evidence="9" key="1">
    <citation type="journal article" date="2015" name="Genome Announc.">
        <title>Draft genome sequence of Talaromyces cellulolyticus strain Y-94, a source of lignocellulosic biomass-degrading enzymes.</title>
        <authorList>
            <person name="Fujii T."/>
            <person name="Koike H."/>
            <person name="Sawayama S."/>
            <person name="Yano S."/>
            <person name="Inoue H."/>
        </authorList>
    </citation>
    <scope>NUCLEOTIDE SEQUENCE [LARGE SCALE GENOMIC DNA]</scope>
    <source>
        <strain evidence="9">Y-94</strain>
    </source>
</reference>
<dbReference type="EMBL" id="DF933837">
    <property type="protein sequence ID" value="GAM41157.1"/>
    <property type="molecule type" value="Genomic_DNA"/>
</dbReference>
<accession>A0A6V8HH53</accession>
<feature type="compositionally biased region" description="Low complexity" evidence="6">
    <location>
        <begin position="173"/>
        <end position="184"/>
    </location>
</feature>
<evidence type="ECO:0000256" key="3">
    <source>
        <dbReference type="ARBA" id="ARBA00023125"/>
    </source>
</evidence>
<dbReference type="InterPro" id="IPR001138">
    <property type="entry name" value="Zn2Cys6_DnaBD"/>
</dbReference>
<dbReference type="Pfam" id="PF04082">
    <property type="entry name" value="Fungal_trans"/>
    <property type="match status" value="1"/>
</dbReference>
<feature type="compositionally biased region" description="Polar residues" evidence="6">
    <location>
        <begin position="156"/>
        <end position="172"/>
    </location>
</feature>
<evidence type="ECO:0000313" key="8">
    <source>
        <dbReference type="EMBL" id="GAM41157.1"/>
    </source>
</evidence>
<keyword evidence="2" id="KW-0805">Transcription regulation</keyword>
<keyword evidence="5" id="KW-0539">Nucleus</keyword>
<dbReference type="SUPFAM" id="SSF57701">
    <property type="entry name" value="Zn2/Cys6 DNA-binding domain"/>
    <property type="match status" value="1"/>
</dbReference>
<proteinExistence type="predicted"/>
<dbReference type="PANTHER" id="PTHR47654">
    <property type="entry name" value="ZN(II)2CYS6 TRANSCRIPTION FACTOR (EUROFUNG)-RELATED"/>
    <property type="match status" value="1"/>
</dbReference>
<evidence type="ECO:0000313" key="9">
    <source>
        <dbReference type="Proteomes" id="UP000053095"/>
    </source>
</evidence>
<keyword evidence="9" id="KW-1185">Reference proteome</keyword>
<evidence type="ECO:0000256" key="2">
    <source>
        <dbReference type="ARBA" id="ARBA00023015"/>
    </source>
</evidence>
<feature type="domain" description="Zn(2)-C6 fungal-type" evidence="7">
    <location>
        <begin position="85"/>
        <end position="115"/>
    </location>
</feature>
<dbReference type="SMART" id="SM00906">
    <property type="entry name" value="Fungal_trans"/>
    <property type="match status" value="1"/>
</dbReference>
<dbReference type="PROSITE" id="PS50048">
    <property type="entry name" value="ZN2_CY6_FUNGAL_2"/>
    <property type="match status" value="1"/>
</dbReference>
<dbReference type="GO" id="GO:0006351">
    <property type="term" value="P:DNA-templated transcription"/>
    <property type="evidence" value="ECO:0007669"/>
    <property type="project" value="InterPro"/>
</dbReference>
<dbReference type="GO" id="GO:0008270">
    <property type="term" value="F:zinc ion binding"/>
    <property type="evidence" value="ECO:0007669"/>
    <property type="project" value="InterPro"/>
</dbReference>
<dbReference type="SMART" id="SM00066">
    <property type="entry name" value="GAL4"/>
    <property type="match status" value="1"/>
</dbReference>
<dbReference type="PROSITE" id="PS00463">
    <property type="entry name" value="ZN2_CY6_FUNGAL_1"/>
    <property type="match status" value="1"/>
</dbReference>
<dbReference type="AlphaFoldDB" id="A0A6V8HH53"/>
<evidence type="ECO:0000256" key="4">
    <source>
        <dbReference type="ARBA" id="ARBA00023163"/>
    </source>
</evidence>
<dbReference type="GO" id="GO:0000981">
    <property type="term" value="F:DNA-binding transcription factor activity, RNA polymerase II-specific"/>
    <property type="evidence" value="ECO:0007669"/>
    <property type="project" value="InterPro"/>
</dbReference>
<comment type="caution">
    <text evidence="8">The sequence shown here is derived from an EMBL/GenBank/DDBJ whole genome shotgun (WGS) entry which is preliminary data.</text>
</comment>
<dbReference type="PANTHER" id="PTHR47654:SF5">
    <property type="entry name" value="TRANSCRIPTION FACTOR DOMAIN-CONTAINING PROTEIN"/>
    <property type="match status" value="1"/>
</dbReference>
<sequence length="854" mass="96371">MPDYSRGSLQSIAEPRRLSSIEQSIPDNTNTATAAAGALLRQQTQTPTSGSRAAPEGSGGAGEKVWIPRVSHRPDPLIRARTKHACEACRRRRIKCDGVRPVCSGCSIAGTECLYADHKRVRDRQEMKSLKTTIDQYEHLLRDLLHEVPAGAAKRIQSTLTPTDSYPLNRNPSMSSSSSSSAGSIEGIDTISEDLNRNEESRATGFMGKNSVHAWLRNLEPDSGHRLSPDHNMEAAGRMQFGQPISPQGLDNNMAVSYFLDDQKLPPSNPVDAYKLPAKNLADWILHSYFKSVHPFFPIVRTDLFLEQYKSIWGVNGSTRPGSKWLAIFNMILAIGCRRLQFLQEKLPTGVSHEVFFSRARSLSVNENMTFEHADLQQVQVEALVTLYFMVSMQINRAWKVSGIAARSAMALAINLRFTDTDLQPGSKEARSRLWWSIYMLENVLSHMTGRPTCIGSSSFSVEQPIPYSEDMFARPHVMDLLTNEDLRRERLRWSLDEQENENDDYDPFWLKEIETNQGLQFYHLVDLMHIVHIAIGELFSPKGFQANKSYIKRRIRFYDERLDHWLSRLPPAFRFVNHNYNLNLQTSSQGPAVLALHYYGARITLYRPCSPFRRYIGLKEKEYAYISQRCLQAALSLIAVFPDAVDLDWVYNISPWWCMLHFLMQASTILVIFTQTSDPAGSAHMGDAEYSFAAPALAAQVQVACQKAHRWLHGLSRVDESCRRAFVLYDDLLRRLGCVVSSSATSLSGSAQSNPLSRNQSGGQNAQQESDQPVYNVQHQGEYPRQMTLDSSMEPYSHPMHDASDLLSSLDWRNVDPSVGAIFAEPGYIGDVAGESEWMGTTYNENNDRMKFS</sequence>
<keyword evidence="4" id="KW-0804">Transcription</keyword>
<dbReference type="CDD" id="cd12148">
    <property type="entry name" value="fungal_TF_MHR"/>
    <property type="match status" value="1"/>
</dbReference>
<dbReference type="InterPro" id="IPR053230">
    <property type="entry name" value="Trans_reg_galc"/>
</dbReference>
<feature type="region of interest" description="Disordered" evidence="6">
    <location>
        <begin position="156"/>
        <end position="185"/>
    </location>
</feature>
<name>A0A6V8HH53_TALPI</name>
<dbReference type="InterPro" id="IPR036864">
    <property type="entry name" value="Zn2-C6_fun-type_DNA-bd_sf"/>
</dbReference>
<feature type="region of interest" description="Disordered" evidence="6">
    <location>
        <begin position="1"/>
        <end position="25"/>
    </location>
</feature>
<keyword evidence="1" id="KW-0479">Metal-binding</keyword>
<feature type="region of interest" description="Disordered" evidence="6">
    <location>
        <begin position="42"/>
        <end position="66"/>
    </location>
</feature>
<dbReference type="CDD" id="cd00067">
    <property type="entry name" value="GAL4"/>
    <property type="match status" value="1"/>
</dbReference>
<dbReference type="GO" id="GO:0003677">
    <property type="term" value="F:DNA binding"/>
    <property type="evidence" value="ECO:0007669"/>
    <property type="project" value="UniProtKB-KW"/>
</dbReference>
<dbReference type="InterPro" id="IPR007219">
    <property type="entry name" value="XnlR_reg_dom"/>
</dbReference>
<gene>
    <name evidence="8" type="ORF">TCE0_041f14069</name>
</gene>
<feature type="region of interest" description="Disordered" evidence="6">
    <location>
        <begin position="746"/>
        <end position="774"/>
    </location>
</feature>
<evidence type="ECO:0000256" key="5">
    <source>
        <dbReference type="ARBA" id="ARBA00023242"/>
    </source>
</evidence>
<dbReference type="Gene3D" id="4.10.240.10">
    <property type="entry name" value="Zn(2)-C6 fungal-type DNA-binding domain"/>
    <property type="match status" value="1"/>
</dbReference>
<feature type="compositionally biased region" description="Polar residues" evidence="6">
    <location>
        <begin position="755"/>
        <end position="774"/>
    </location>
</feature>
<dbReference type="Proteomes" id="UP000053095">
    <property type="component" value="Unassembled WGS sequence"/>
</dbReference>
<organism evidence="8 9">
    <name type="scientific">Talaromyces pinophilus</name>
    <name type="common">Penicillium pinophilum</name>
    <dbReference type="NCBI Taxonomy" id="128442"/>
    <lineage>
        <taxon>Eukaryota</taxon>
        <taxon>Fungi</taxon>
        <taxon>Dikarya</taxon>
        <taxon>Ascomycota</taxon>
        <taxon>Pezizomycotina</taxon>
        <taxon>Eurotiomycetes</taxon>
        <taxon>Eurotiomycetidae</taxon>
        <taxon>Eurotiales</taxon>
        <taxon>Trichocomaceae</taxon>
        <taxon>Talaromyces</taxon>
        <taxon>Talaromyces sect. Talaromyces</taxon>
    </lineage>
</organism>
<dbReference type="Pfam" id="PF00172">
    <property type="entry name" value="Zn_clus"/>
    <property type="match status" value="1"/>
</dbReference>
<keyword evidence="3" id="KW-0238">DNA-binding</keyword>